<dbReference type="KEGG" id="cme:CYME_CMS364C"/>
<protein>
    <recommendedName>
        <fullName evidence="10">AI-2E family transporter</fullName>
    </recommendedName>
</protein>
<evidence type="ECO:0000256" key="5">
    <source>
        <dbReference type="ARBA" id="ARBA00023136"/>
    </source>
</evidence>
<reference evidence="8 9" key="2">
    <citation type="journal article" date="2007" name="BMC Biol.">
        <title>A 100%-complete sequence reveals unusually simple genomic features in the hot-spring red alga Cyanidioschyzon merolae.</title>
        <authorList>
            <person name="Nozaki H."/>
            <person name="Takano H."/>
            <person name="Misumi O."/>
            <person name="Terasawa K."/>
            <person name="Matsuzaki M."/>
            <person name="Maruyama S."/>
            <person name="Nishida K."/>
            <person name="Yagisawa F."/>
            <person name="Yoshida Y."/>
            <person name="Fujiwara T."/>
            <person name="Takio S."/>
            <person name="Tamura K."/>
            <person name="Chung S.J."/>
            <person name="Nakamura S."/>
            <person name="Kuroiwa H."/>
            <person name="Tanaka K."/>
            <person name="Sato N."/>
            <person name="Kuroiwa T."/>
        </authorList>
    </citation>
    <scope>NUCLEOTIDE SEQUENCE [LARGE SCALE GENOMIC DNA]</scope>
    <source>
        <strain evidence="8 9">10D</strain>
    </source>
</reference>
<dbReference type="PANTHER" id="PTHR21716">
    <property type="entry name" value="TRANSMEMBRANE PROTEIN"/>
    <property type="match status" value="1"/>
</dbReference>
<dbReference type="GO" id="GO:0016020">
    <property type="term" value="C:membrane"/>
    <property type="evidence" value="ECO:0007669"/>
    <property type="project" value="UniProtKB-SubCell"/>
</dbReference>
<dbReference type="PANTHER" id="PTHR21716:SF62">
    <property type="entry name" value="TRANSPORT PROTEIN YDBI-RELATED"/>
    <property type="match status" value="1"/>
</dbReference>
<dbReference type="eggNOG" id="ENOG502RYYV">
    <property type="taxonomic scope" value="Eukaryota"/>
</dbReference>
<feature type="transmembrane region" description="Helical" evidence="7">
    <location>
        <begin position="132"/>
        <end position="163"/>
    </location>
</feature>
<keyword evidence="4 7" id="KW-1133">Transmembrane helix</keyword>
<evidence type="ECO:0000256" key="4">
    <source>
        <dbReference type="ARBA" id="ARBA00022989"/>
    </source>
</evidence>
<dbReference type="GeneID" id="16997318"/>
<feature type="region of interest" description="Disordered" evidence="6">
    <location>
        <begin position="557"/>
        <end position="585"/>
    </location>
</feature>
<dbReference type="Proteomes" id="UP000007014">
    <property type="component" value="Chromosome 19"/>
</dbReference>
<evidence type="ECO:0008006" key="10">
    <source>
        <dbReference type="Google" id="ProtNLM"/>
    </source>
</evidence>
<comment type="subcellular location">
    <subcellularLocation>
        <location evidence="1">Membrane</location>
        <topology evidence="1">Multi-pass membrane protein</topology>
    </subcellularLocation>
</comment>
<evidence type="ECO:0000256" key="2">
    <source>
        <dbReference type="ARBA" id="ARBA00009773"/>
    </source>
</evidence>
<feature type="compositionally biased region" description="Polar residues" evidence="6">
    <location>
        <begin position="260"/>
        <end position="283"/>
    </location>
</feature>
<dbReference type="EMBL" id="AP006501">
    <property type="protein sequence ID" value="BAM82942.1"/>
    <property type="molecule type" value="Genomic_DNA"/>
</dbReference>
<feature type="region of interest" description="Disordered" evidence="6">
    <location>
        <begin position="258"/>
        <end position="297"/>
    </location>
</feature>
<dbReference type="AlphaFoldDB" id="M1VHQ8"/>
<dbReference type="RefSeq" id="XP_005538978.1">
    <property type="nucleotide sequence ID" value="XM_005538921.1"/>
</dbReference>
<feature type="transmembrane region" description="Helical" evidence="7">
    <location>
        <begin position="360"/>
        <end position="385"/>
    </location>
</feature>
<keyword evidence="5 7" id="KW-0472">Membrane</keyword>
<proteinExistence type="inferred from homology"/>
<dbReference type="HOGENOM" id="CLU_466451_0_0_1"/>
<dbReference type="GO" id="GO:0055085">
    <property type="term" value="P:transmembrane transport"/>
    <property type="evidence" value="ECO:0007669"/>
    <property type="project" value="TreeGrafter"/>
</dbReference>
<gene>
    <name evidence="8" type="ORF">CYME_CMS364C</name>
</gene>
<comment type="similarity">
    <text evidence="2">Belongs to the autoinducer-2 exporter (AI-2E) (TC 2.A.86) family.</text>
</comment>
<feature type="transmembrane region" description="Helical" evidence="7">
    <location>
        <begin position="184"/>
        <end position="205"/>
    </location>
</feature>
<organism evidence="8 9">
    <name type="scientific">Cyanidioschyzon merolae (strain NIES-3377 / 10D)</name>
    <name type="common">Unicellular red alga</name>
    <dbReference type="NCBI Taxonomy" id="280699"/>
    <lineage>
        <taxon>Eukaryota</taxon>
        <taxon>Rhodophyta</taxon>
        <taxon>Bangiophyceae</taxon>
        <taxon>Cyanidiales</taxon>
        <taxon>Cyanidiaceae</taxon>
        <taxon>Cyanidioschyzon</taxon>
    </lineage>
</organism>
<evidence type="ECO:0000313" key="9">
    <source>
        <dbReference type="Proteomes" id="UP000007014"/>
    </source>
</evidence>
<dbReference type="Pfam" id="PF01594">
    <property type="entry name" value="AI-2E_transport"/>
    <property type="match status" value="1"/>
</dbReference>
<reference evidence="8 9" key="1">
    <citation type="journal article" date="2004" name="Nature">
        <title>Genome sequence of the ultrasmall unicellular red alga Cyanidioschyzon merolae 10D.</title>
        <authorList>
            <person name="Matsuzaki M."/>
            <person name="Misumi O."/>
            <person name="Shin-i T."/>
            <person name="Maruyama S."/>
            <person name="Takahara M."/>
            <person name="Miyagishima S."/>
            <person name="Mori T."/>
            <person name="Nishida K."/>
            <person name="Yagisawa F."/>
            <person name="Nishida K."/>
            <person name="Yoshida Y."/>
            <person name="Nishimura Y."/>
            <person name="Nakao S."/>
            <person name="Kobayashi T."/>
            <person name="Momoyama Y."/>
            <person name="Higashiyama T."/>
            <person name="Minoda A."/>
            <person name="Sano M."/>
            <person name="Nomoto H."/>
            <person name="Oishi K."/>
            <person name="Hayashi H."/>
            <person name="Ohta F."/>
            <person name="Nishizaka S."/>
            <person name="Haga S."/>
            <person name="Miura S."/>
            <person name="Morishita T."/>
            <person name="Kabeya Y."/>
            <person name="Terasawa K."/>
            <person name="Suzuki Y."/>
            <person name="Ishii Y."/>
            <person name="Asakawa S."/>
            <person name="Takano H."/>
            <person name="Ohta N."/>
            <person name="Kuroiwa H."/>
            <person name="Tanaka K."/>
            <person name="Shimizu N."/>
            <person name="Sugano S."/>
            <person name="Sato N."/>
            <person name="Nozaki H."/>
            <person name="Ogasawara N."/>
            <person name="Kohara Y."/>
            <person name="Kuroiwa T."/>
        </authorList>
    </citation>
    <scope>NUCLEOTIDE SEQUENCE [LARGE SCALE GENOMIC DNA]</scope>
    <source>
        <strain evidence="8 9">10D</strain>
    </source>
</reference>
<dbReference type="InterPro" id="IPR002549">
    <property type="entry name" value="AI-2E-like"/>
</dbReference>
<sequence>MWVVPGSFRARRCDGFGVEWTWSVDRACATVPCSSLRRPRPRQGATVRRERNWSQKPCGVPGNTVVRVSCHIGQSSSNDEGGTGEPLVHSSGEQAWQRRALSSTGTKDAELDANELDDGLWGIVSQLPVKRILIWAAFCWLVYLCRPFMGVLFGTFVVSYVGVSFCQWGTRFLQRFGIQAARRVIVGVYYSGIALFITTMSLLTIPRIIKEGQYFVGIIRSSNPYVWIADTMRRALGDELSAKVEALVLSEGYAELADQDTGSSAGQSPSTNGAETSESTNEASPGPVQVRIPHRGSAADAKAERAPGIAAGPLATMNAPAEWTEERSRRLGLIIQKSLSRYVNRFASIVSRILSNSTKIIVKVLLSLVFSFLIVWDLPSVAAGLRSLRRSRLRAAYLELAPAIGEFCALLGRSFEAQSIIALVNTTLTTIGMGILGLPGIGFLSLLCLICSFIPLFGILLSTLPMCVVALTEYGPMRAFAVVVMVAIVHLIEAYFLNPQIYSAHLKLPPLVVLMVLYIGEHAGGVMGLILAVPLTVYLLRWIYDIPETKERSAYVSSMRATSSNGREEPSEDVTITRQQQQQQQ</sequence>
<feature type="transmembrane region" description="Helical" evidence="7">
    <location>
        <begin position="444"/>
        <end position="472"/>
    </location>
</feature>
<evidence type="ECO:0000256" key="6">
    <source>
        <dbReference type="SAM" id="MobiDB-lite"/>
    </source>
</evidence>
<dbReference type="OMA" id="FMLVWDM"/>
<evidence type="ECO:0000313" key="8">
    <source>
        <dbReference type="EMBL" id="BAM82942.1"/>
    </source>
</evidence>
<keyword evidence="3 7" id="KW-0812">Transmembrane</keyword>
<name>M1VHQ8_CYAM1</name>
<accession>M1VHQ8</accession>
<evidence type="ECO:0000256" key="3">
    <source>
        <dbReference type="ARBA" id="ARBA00022692"/>
    </source>
</evidence>
<feature type="transmembrane region" description="Helical" evidence="7">
    <location>
        <begin position="479"/>
        <end position="497"/>
    </location>
</feature>
<feature type="transmembrane region" description="Helical" evidence="7">
    <location>
        <begin position="420"/>
        <end position="438"/>
    </location>
</feature>
<keyword evidence="9" id="KW-1185">Reference proteome</keyword>
<evidence type="ECO:0000256" key="7">
    <source>
        <dbReference type="SAM" id="Phobius"/>
    </source>
</evidence>
<evidence type="ECO:0000256" key="1">
    <source>
        <dbReference type="ARBA" id="ARBA00004141"/>
    </source>
</evidence>
<dbReference type="OrthoDB" id="531865at2759"/>
<feature type="transmembrane region" description="Helical" evidence="7">
    <location>
        <begin position="517"/>
        <end position="540"/>
    </location>
</feature>
<feature type="region of interest" description="Disordered" evidence="6">
    <location>
        <begin position="74"/>
        <end position="95"/>
    </location>
</feature>
<dbReference type="Gramene" id="CMS364CT">
    <property type="protein sequence ID" value="CMS364CT"/>
    <property type="gene ID" value="CMS364C"/>
</dbReference>